<dbReference type="GO" id="GO:0061630">
    <property type="term" value="F:ubiquitin protein ligase activity"/>
    <property type="evidence" value="ECO:0007669"/>
    <property type="project" value="UniProtKB-EC"/>
</dbReference>
<dbReference type="PANTHER" id="PTHR23163:SF0">
    <property type="entry name" value="E3 UBIQUITIN-PROTEIN LIGASE BRE1"/>
    <property type="match status" value="1"/>
</dbReference>
<evidence type="ECO:0000256" key="7">
    <source>
        <dbReference type="SAM" id="MobiDB-lite"/>
    </source>
</evidence>
<name>A0A4P9YUS0_9FUNG</name>
<gene>
    <name evidence="8" type="ORF">SYNPS1DRAFT_24138</name>
</gene>
<comment type="catalytic activity">
    <reaction evidence="6">
        <text>S-ubiquitinyl-[E2 ubiquitin-conjugating enzyme]-L-cysteine + [acceptor protein]-L-lysine = [E2 ubiquitin-conjugating enzyme]-L-cysteine + N(6)-ubiquitinyl-[acceptor protein]-L-lysine.</text>
        <dbReference type="EC" id="2.3.2.27"/>
    </reaction>
</comment>
<keyword evidence="3 6" id="KW-0863">Zinc-finger</keyword>
<dbReference type="EC" id="2.3.2.27" evidence="6"/>
<feature type="non-terminal residue" evidence="8">
    <location>
        <position position="356"/>
    </location>
</feature>
<dbReference type="GO" id="GO:0033503">
    <property type="term" value="C:HULC complex"/>
    <property type="evidence" value="ECO:0007669"/>
    <property type="project" value="TreeGrafter"/>
</dbReference>
<keyword evidence="6" id="KW-0833">Ubl conjugation pathway</keyword>
<comment type="pathway">
    <text evidence="6">Protein modification; protein ubiquitination.</text>
</comment>
<accession>A0A4P9YUS0</accession>
<evidence type="ECO:0000256" key="5">
    <source>
        <dbReference type="ARBA" id="ARBA00023242"/>
    </source>
</evidence>
<keyword evidence="6" id="KW-0808">Transferase</keyword>
<feature type="compositionally biased region" description="Low complexity" evidence="7">
    <location>
        <begin position="300"/>
        <end position="336"/>
    </location>
</feature>
<feature type="region of interest" description="Disordered" evidence="7">
    <location>
        <begin position="1"/>
        <end position="94"/>
    </location>
</feature>
<keyword evidence="2 6" id="KW-0479">Metal-binding</keyword>
<evidence type="ECO:0000313" key="9">
    <source>
        <dbReference type="Proteomes" id="UP000278143"/>
    </source>
</evidence>
<organism evidence="8 9">
    <name type="scientific">Syncephalis pseudoplumigaleata</name>
    <dbReference type="NCBI Taxonomy" id="1712513"/>
    <lineage>
        <taxon>Eukaryota</taxon>
        <taxon>Fungi</taxon>
        <taxon>Fungi incertae sedis</taxon>
        <taxon>Zoopagomycota</taxon>
        <taxon>Zoopagomycotina</taxon>
        <taxon>Zoopagomycetes</taxon>
        <taxon>Zoopagales</taxon>
        <taxon>Piptocephalidaceae</taxon>
        <taxon>Syncephalis</taxon>
    </lineage>
</organism>
<dbReference type="GO" id="GO:0005634">
    <property type="term" value="C:nucleus"/>
    <property type="evidence" value="ECO:0007669"/>
    <property type="project" value="UniProtKB-SubCell"/>
</dbReference>
<feature type="region of interest" description="Disordered" evidence="7">
    <location>
        <begin position="298"/>
        <end position="356"/>
    </location>
</feature>
<evidence type="ECO:0000256" key="6">
    <source>
        <dbReference type="RuleBase" id="RU365038"/>
    </source>
</evidence>
<evidence type="ECO:0000256" key="2">
    <source>
        <dbReference type="ARBA" id="ARBA00022723"/>
    </source>
</evidence>
<dbReference type="GO" id="GO:0006325">
    <property type="term" value="P:chromatin organization"/>
    <property type="evidence" value="ECO:0007669"/>
    <property type="project" value="UniProtKB-KW"/>
</dbReference>
<keyword evidence="6" id="KW-0175">Coiled coil</keyword>
<sequence>MDERKRQLADALDSTAVAEGGTSSSSVSSPPPSKKHAGMERTSSAAAINEPIEYALARPASHPPPASASPYTASANGPSDTGADVAEGQEKSSTEKLLQFQKEAIWRQMQEYKRECQRMEYDLERMASSRHNFYLLAGRFDAFWHQIQDELRKLASNINGNGATLELAETTLLNDPAQPREFLDQQAMHCMDEDAWNAWLENKRTMTATLLQSIDNHARHMNRERDDITHNIAVLDEASVIELLKKENHRLKSEKERMSEAAAEHRAQTDKLNEKTKQQNDDLRYELKRAERAIDRLKSSSEVTATTATAAASPAAEPYPTEKASAPANPAAVQAPTEMASASENGHLEAVQRLAD</sequence>
<dbReference type="GO" id="GO:0016567">
    <property type="term" value="P:protein ubiquitination"/>
    <property type="evidence" value="ECO:0007669"/>
    <property type="project" value="UniProtKB-UniRule"/>
</dbReference>
<evidence type="ECO:0000256" key="4">
    <source>
        <dbReference type="ARBA" id="ARBA00022833"/>
    </source>
</evidence>
<keyword evidence="6" id="KW-0156">Chromatin regulator</keyword>
<dbReference type="EMBL" id="KZ990690">
    <property type="protein sequence ID" value="RKP23783.1"/>
    <property type="molecule type" value="Genomic_DNA"/>
</dbReference>
<dbReference type="OrthoDB" id="10266039at2759"/>
<dbReference type="Proteomes" id="UP000278143">
    <property type="component" value="Unassembled WGS sequence"/>
</dbReference>
<keyword evidence="4 6" id="KW-0862">Zinc</keyword>
<evidence type="ECO:0000313" key="8">
    <source>
        <dbReference type="EMBL" id="RKP23783.1"/>
    </source>
</evidence>
<feature type="region of interest" description="Disordered" evidence="7">
    <location>
        <begin position="252"/>
        <end position="281"/>
    </location>
</feature>
<dbReference type="InterPro" id="IPR013956">
    <property type="entry name" value="E3_ubiquit_lig_Bre1"/>
</dbReference>
<comment type="similarity">
    <text evidence="6">Belongs to the BRE1 family.</text>
</comment>
<dbReference type="GO" id="GO:0008270">
    <property type="term" value="F:zinc ion binding"/>
    <property type="evidence" value="ECO:0007669"/>
    <property type="project" value="UniProtKB-KW"/>
</dbReference>
<proteinExistence type="inferred from homology"/>
<dbReference type="PANTHER" id="PTHR23163">
    <property type="entry name" value="RING FINGER PROTEIN-RELATED"/>
    <property type="match status" value="1"/>
</dbReference>
<evidence type="ECO:0000256" key="3">
    <source>
        <dbReference type="ARBA" id="ARBA00022771"/>
    </source>
</evidence>
<keyword evidence="9" id="KW-1185">Reference proteome</keyword>
<protein>
    <recommendedName>
        <fullName evidence="6">E3 ubiquitin protein ligase</fullName>
        <ecNumber evidence="6">2.3.2.27</ecNumber>
    </recommendedName>
</protein>
<keyword evidence="5 6" id="KW-0539">Nucleus</keyword>
<comment type="subcellular location">
    <subcellularLocation>
        <location evidence="1 6">Nucleus</location>
    </subcellularLocation>
</comment>
<dbReference type="AlphaFoldDB" id="A0A4P9YUS0"/>
<reference evidence="9" key="1">
    <citation type="journal article" date="2018" name="Nat. Microbiol.">
        <title>Leveraging single-cell genomics to expand the fungal tree of life.</title>
        <authorList>
            <person name="Ahrendt S.R."/>
            <person name="Quandt C.A."/>
            <person name="Ciobanu D."/>
            <person name="Clum A."/>
            <person name="Salamov A."/>
            <person name="Andreopoulos B."/>
            <person name="Cheng J.F."/>
            <person name="Woyke T."/>
            <person name="Pelin A."/>
            <person name="Henrissat B."/>
            <person name="Reynolds N.K."/>
            <person name="Benny G.L."/>
            <person name="Smith M.E."/>
            <person name="James T.Y."/>
            <person name="Grigoriev I.V."/>
        </authorList>
    </citation>
    <scope>NUCLEOTIDE SEQUENCE [LARGE SCALE GENOMIC DNA]</scope>
    <source>
        <strain evidence="9">Benny S71-1</strain>
    </source>
</reference>
<evidence type="ECO:0000256" key="1">
    <source>
        <dbReference type="ARBA" id="ARBA00004123"/>
    </source>
</evidence>